<dbReference type="AlphaFoldDB" id="A0A919IN13"/>
<gene>
    <name evidence="2" type="ORF">Acy02nite_68200</name>
</gene>
<organism evidence="2 3">
    <name type="scientific">Actinoplanes cyaneus</name>
    <dbReference type="NCBI Taxonomy" id="52696"/>
    <lineage>
        <taxon>Bacteria</taxon>
        <taxon>Bacillati</taxon>
        <taxon>Actinomycetota</taxon>
        <taxon>Actinomycetes</taxon>
        <taxon>Micromonosporales</taxon>
        <taxon>Micromonosporaceae</taxon>
        <taxon>Actinoplanes</taxon>
    </lineage>
</organism>
<keyword evidence="3" id="KW-1185">Reference proteome</keyword>
<dbReference type="EMBL" id="BOMH01000055">
    <property type="protein sequence ID" value="GID68939.1"/>
    <property type="molecule type" value="Genomic_DNA"/>
</dbReference>
<evidence type="ECO:0000313" key="3">
    <source>
        <dbReference type="Proteomes" id="UP000619479"/>
    </source>
</evidence>
<feature type="compositionally biased region" description="Gly residues" evidence="1">
    <location>
        <begin position="47"/>
        <end position="64"/>
    </location>
</feature>
<protein>
    <submittedName>
        <fullName evidence="2">Uncharacterized protein</fullName>
    </submittedName>
</protein>
<evidence type="ECO:0000313" key="2">
    <source>
        <dbReference type="EMBL" id="GID68939.1"/>
    </source>
</evidence>
<reference evidence="2" key="1">
    <citation type="submission" date="2021-01" db="EMBL/GenBank/DDBJ databases">
        <title>Whole genome shotgun sequence of Actinoplanes cyaneus NBRC 14990.</title>
        <authorList>
            <person name="Komaki H."/>
            <person name="Tamura T."/>
        </authorList>
    </citation>
    <scope>NUCLEOTIDE SEQUENCE</scope>
    <source>
        <strain evidence="2">NBRC 14990</strain>
    </source>
</reference>
<evidence type="ECO:0000256" key="1">
    <source>
        <dbReference type="SAM" id="MobiDB-lite"/>
    </source>
</evidence>
<sequence>MPGDTDPYGEASSGCRAEPYGVPVGLEPEPKVETAGTTKGDPPPGADCGGGPYDVGVPSVGGGADARPETL</sequence>
<proteinExistence type="predicted"/>
<dbReference type="Proteomes" id="UP000619479">
    <property type="component" value="Unassembled WGS sequence"/>
</dbReference>
<comment type="caution">
    <text evidence="2">The sequence shown here is derived from an EMBL/GenBank/DDBJ whole genome shotgun (WGS) entry which is preliminary data.</text>
</comment>
<accession>A0A919IN13</accession>
<feature type="region of interest" description="Disordered" evidence="1">
    <location>
        <begin position="1"/>
        <end position="71"/>
    </location>
</feature>
<name>A0A919IN13_9ACTN</name>